<protein>
    <submittedName>
        <fullName evidence="3">Trehalose utilization protein ThuA</fullName>
    </submittedName>
</protein>
<feature type="compositionally biased region" description="Basic and acidic residues" evidence="1">
    <location>
        <begin position="245"/>
        <end position="256"/>
    </location>
</feature>
<proteinExistence type="predicted"/>
<dbReference type="Pfam" id="PF06283">
    <property type="entry name" value="ThuA"/>
    <property type="match status" value="1"/>
</dbReference>
<comment type="caution">
    <text evidence="3">The sequence shown here is derived from an EMBL/GenBank/DDBJ whole genome shotgun (WGS) entry which is preliminary data.</text>
</comment>
<evidence type="ECO:0000313" key="3">
    <source>
        <dbReference type="EMBL" id="OYN85299.1"/>
    </source>
</evidence>
<evidence type="ECO:0000256" key="1">
    <source>
        <dbReference type="SAM" id="MobiDB-lite"/>
    </source>
</evidence>
<feature type="domain" description="ThuA-like" evidence="2">
    <location>
        <begin position="5"/>
        <end position="222"/>
    </location>
</feature>
<dbReference type="EMBL" id="NMVI01000025">
    <property type="protein sequence ID" value="OYN85299.1"/>
    <property type="molecule type" value="Genomic_DNA"/>
</dbReference>
<dbReference type="SUPFAM" id="SSF52317">
    <property type="entry name" value="Class I glutamine amidotransferase-like"/>
    <property type="match status" value="1"/>
</dbReference>
<organism evidence="3 4">
    <name type="scientific">Parenemella sanctibonifatiensis</name>
    <dbReference type="NCBI Taxonomy" id="2016505"/>
    <lineage>
        <taxon>Bacteria</taxon>
        <taxon>Bacillati</taxon>
        <taxon>Actinomycetota</taxon>
        <taxon>Actinomycetes</taxon>
        <taxon>Propionibacteriales</taxon>
        <taxon>Propionibacteriaceae</taxon>
        <taxon>Parenemella</taxon>
    </lineage>
</organism>
<sequence length="256" mass="28811">MSQLRVTVWGENVHEHRDPSVREIYPDGMHETIAAALRDRVGEAEVRTATLDQPDQGLPAEVLDNTDVLLWWGHIAHGQVDDELVDRIQQRVLSGMGLIVLHSGHKSKIFIRLMGTTCLLEWRSNNDTELVWTVDPTHPITAGIPHPIRIEGQEMYGEQFDIPTPDELIFISSFTGGEVFRSGCTWRRGHGRVFYFSPGDQEYPVYHHPDIQQVLANGVRWAAGEPHHPRTLPAVVSQPAPRLTAADHERVTGAHE</sequence>
<dbReference type="RefSeq" id="WP_094451404.1">
    <property type="nucleotide sequence ID" value="NZ_NMVI01000025.1"/>
</dbReference>
<reference evidence="3 4" key="1">
    <citation type="submission" date="2017-07" db="EMBL/GenBank/DDBJ databases">
        <title>Draft whole genome sequences of clinical Proprionibacteriaceae strains.</title>
        <authorList>
            <person name="Bernier A.-M."/>
            <person name="Bernard K."/>
            <person name="Domingo M.-C."/>
        </authorList>
    </citation>
    <scope>NUCLEOTIDE SEQUENCE [LARGE SCALE GENOMIC DNA]</scope>
    <source>
        <strain evidence="3 4">NML 160184</strain>
    </source>
</reference>
<dbReference type="Gene3D" id="3.40.50.880">
    <property type="match status" value="1"/>
</dbReference>
<evidence type="ECO:0000313" key="4">
    <source>
        <dbReference type="Proteomes" id="UP000216533"/>
    </source>
</evidence>
<gene>
    <name evidence="3" type="ORF">CGZ92_10880</name>
</gene>
<feature type="region of interest" description="Disordered" evidence="1">
    <location>
        <begin position="230"/>
        <end position="256"/>
    </location>
</feature>
<dbReference type="AlphaFoldDB" id="A0A255E159"/>
<dbReference type="PIRSF" id="PIRSF030013">
    <property type="entry name" value="ThuA"/>
    <property type="match status" value="1"/>
</dbReference>
<evidence type="ECO:0000259" key="2">
    <source>
        <dbReference type="Pfam" id="PF06283"/>
    </source>
</evidence>
<accession>A0A255E159</accession>
<dbReference type="InterPro" id="IPR029062">
    <property type="entry name" value="Class_I_gatase-like"/>
</dbReference>
<dbReference type="InterPro" id="IPR009381">
    <property type="entry name" value="Trehalose_catabolism_ThuA_prok"/>
</dbReference>
<dbReference type="InterPro" id="IPR029010">
    <property type="entry name" value="ThuA-like"/>
</dbReference>
<dbReference type="Proteomes" id="UP000216533">
    <property type="component" value="Unassembled WGS sequence"/>
</dbReference>
<name>A0A255E159_9ACTN</name>